<dbReference type="InterPro" id="IPR051446">
    <property type="entry name" value="HTH_trans_reg/aminotransferase"/>
</dbReference>
<dbReference type="Gene3D" id="3.40.640.10">
    <property type="entry name" value="Type I PLP-dependent aspartate aminotransferase-like (Major domain)"/>
    <property type="match status" value="1"/>
</dbReference>
<dbReference type="InterPro" id="IPR036390">
    <property type="entry name" value="WH_DNA-bd_sf"/>
</dbReference>
<comment type="similarity">
    <text evidence="1">In the C-terminal section; belongs to the class-I pyridoxal-phosphate-dependent aminotransferase family.</text>
</comment>
<reference evidence="7" key="2">
    <citation type="journal article" date="2021" name="PeerJ">
        <title>Extensive microbial diversity within the chicken gut microbiome revealed by metagenomics and culture.</title>
        <authorList>
            <person name="Gilroy R."/>
            <person name="Ravi A."/>
            <person name="Getino M."/>
            <person name="Pursley I."/>
            <person name="Horton D.L."/>
            <person name="Alikhan N.F."/>
            <person name="Baker D."/>
            <person name="Gharbi K."/>
            <person name="Hall N."/>
            <person name="Watson M."/>
            <person name="Adriaenssens E.M."/>
            <person name="Foster-Nyarko E."/>
            <person name="Jarju S."/>
            <person name="Secka A."/>
            <person name="Antonio M."/>
            <person name="Oren A."/>
            <person name="Chaudhuri R.R."/>
            <person name="La Ragione R."/>
            <person name="Hildebrand F."/>
            <person name="Pallen M.J."/>
        </authorList>
    </citation>
    <scope>NUCLEOTIDE SEQUENCE</scope>
    <source>
        <strain evidence="7">F6-4510</strain>
    </source>
</reference>
<dbReference type="Gene3D" id="1.10.10.10">
    <property type="entry name" value="Winged helix-like DNA-binding domain superfamily/Winged helix DNA-binding domain"/>
    <property type="match status" value="1"/>
</dbReference>
<evidence type="ECO:0000313" key="7">
    <source>
        <dbReference type="EMBL" id="MBO8435344.1"/>
    </source>
</evidence>
<feature type="domain" description="HTH gntR-type" evidence="6">
    <location>
        <begin position="10"/>
        <end position="78"/>
    </location>
</feature>
<dbReference type="PANTHER" id="PTHR46577:SF1">
    <property type="entry name" value="HTH-TYPE TRANSCRIPTIONAL REGULATORY PROTEIN GABR"/>
    <property type="match status" value="1"/>
</dbReference>
<dbReference type="AlphaFoldDB" id="A0A9D9E1M3"/>
<evidence type="ECO:0000256" key="1">
    <source>
        <dbReference type="ARBA" id="ARBA00005384"/>
    </source>
</evidence>
<dbReference type="SUPFAM" id="SSF53383">
    <property type="entry name" value="PLP-dependent transferases"/>
    <property type="match status" value="1"/>
</dbReference>
<dbReference type="InterPro" id="IPR004839">
    <property type="entry name" value="Aminotransferase_I/II_large"/>
</dbReference>
<dbReference type="GO" id="GO:0003677">
    <property type="term" value="F:DNA binding"/>
    <property type="evidence" value="ECO:0007669"/>
    <property type="project" value="UniProtKB-KW"/>
</dbReference>
<sequence length="464" mass="53129">MINIDRNLSIPLYSQIYKNIKKAIIEGNIKCGDKLPSKRNLSKTLCVSVNTVDTAYSTLVSEGFIESVPQKGFYVCDIESLDTINFETIQLKNDTEEKDNKSVKINFSLFGIDVDSFPYNQWKKIIREVLNLNPYEFLKTSPPQGELGLRQAISSHIYMRRGVSTKPENIIIGAGTDNLMEVLNGILDKNCKIAMEDPVYSKSYDYFERMGHKIISIPIDEKGITIKSIGNMDNIALYITPSHQFPLGITMPVSRRIQVLRWAENGNNRYIIEDDYDSEFRYGSKPVPSMHSIDSKGNVIYLGSFSRSLSPSIRISYLVLPEKLMDKYRKTYINTSCPVSRLEQLVLEKFIYFGHFERHINRMRKLYGEKREFTKKCLLNEFGNNIKFYGENAGHHIIFTLKNFNDENKICKMALNNGIKLYAVSDFYKGKVPKKFNGAVMLGYGSLDTLTIEKGITELKKALM</sequence>
<keyword evidence="2" id="KW-0663">Pyridoxal phosphate</keyword>
<dbReference type="PANTHER" id="PTHR46577">
    <property type="entry name" value="HTH-TYPE TRANSCRIPTIONAL REGULATORY PROTEIN GABR"/>
    <property type="match status" value="1"/>
</dbReference>
<keyword evidence="5" id="KW-0804">Transcription</keyword>
<keyword evidence="7" id="KW-0032">Aminotransferase</keyword>
<organism evidence="7 8">
    <name type="scientific">Candidatus Fimicola merdigallinarum</name>
    <dbReference type="NCBI Taxonomy" id="2840819"/>
    <lineage>
        <taxon>Bacteria</taxon>
        <taxon>Bacillati</taxon>
        <taxon>Bacillota</taxon>
        <taxon>Clostridia</taxon>
        <taxon>Lachnospirales</taxon>
        <taxon>Lachnospiraceae</taxon>
        <taxon>Lachnospiraceae incertae sedis</taxon>
        <taxon>Candidatus Fimicola</taxon>
    </lineage>
</organism>
<evidence type="ECO:0000259" key="6">
    <source>
        <dbReference type="PROSITE" id="PS50949"/>
    </source>
</evidence>
<dbReference type="InterPro" id="IPR000524">
    <property type="entry name" value="Tscrpt_reg_HTH_GntR"/>
</dbReference>
<evidence type="ECO:0000256" key="2">
    <source>
        <dbReference type="ARBA" id="ARBA00022898"/>
    </source>
</evidence>
<evidence type="ECO:0000256" key="3">
    <source>
        <dbReference type="ARBA" id="ARBA00023015"/>
    </source>
</evidence>
<dbReference type="CDD" id="cd00609">
    <property type="entry name" value="AAT_like"/>
    <property type="match status" value="1"/>
</dbReference>
<dbReference type="InterPro" id="IPR036388">
    <property type="entry name" value="WH-like_DNA-bd_sf"/>
</dbReference>
<protein>
    <submittedName>
        <fullName evidence="7">PLP-dependent aminotransferase family protein</fullName>
    </submittedName>
</protein>
<gene>
    <name evidence="7" type="ORF">IAC55_08510</name>
</gene>
<keyword evidence="3" id="KW-0805">Transcription regulation</keyword>
<evidence type="ECO:0000256" key="5">
    <source>
        <dbReference type="ARBA" id="ARBA00023163"/>
    </source>
</evidence>
<dbReference type="GO" id="GO:0008483">
    <property type="term" value="F:transaminase activity"/>
    <property type="evidence" value="ECO:0007669"/>
    <property type="project" value="UniProtKB-KW"/>
</dbReference>
<dbReference type="GO" id="GO:0003700">
    <property type="term" value="F:DNA-binding transcription factor activity"/>
    <property type="evidence" value="ECO:0007669"/>
    <property type="project" value="InterPro"/>
</dbReference>
<name>A0A9D9E1M3_9FIRM</name>
<dbReference type="InterPro" id="IPR015424">
    <property type="entry name" value="PyrdxlP-dep_Trfase"/>
</dbReference>
<dbReference type="Proteomes" id="UP000823611">
    <property type="component" value="Unassembled WGS sequence"/>
</dbReference>
<dbReference type="Pfam" id="PF00392">
    <property type="entry name" value="GntR"/>
    <property type="match status" value="1"/>
</dbReference>
<keyword evidence="7" id="KW-0808">Transferase</keyword>
<dbReference type="SUPFAM" id="SSF46785">
    <property type="entry name" value="Winged helix' DNA-binding domain"/>
    <property type="match status" value="1"/>
</dbReference>
<dbReference type="EMBL" id="JADIMX010000168">
    <property type="protein sequence ID" value="MBO8435344.1"/>
    <property type="molecule type" value="Genomic_DNA"/>
</dbReference>
<evidence type="ECO:0000313" key="8">
    <source>
        <dbReference type="Proteomes" id="UP000823611"/>
    </source>
</evidence>
<dbReference type="SMART" id="SM00345">
    <property type="entry name" value="HTH_GNTR"/>
    <property type="match status" value="1"/>
</dbReference>
<dbReference type="Pfam" id="PF00155">
    <property type="entry name" value="Aminotran_1_2"/>
    <property type="match status" value="1"/>
</dbReference>
<dbReference type="PROSITE" id="PS50949">
    <property type="entry name" value="HTH_GNTR"/>
    <property type="match status" value="1"/>
</dbReference>
<accession>A0A9D9E1M3</accession>
<keyword evidence="4" id="KW-0238">DNA-binding</keyword>
<evidence type="ECO:0000256" key="4">
    <source>
        <dbReference type="ARBA" id="ARBA00023125"/>
    </source>
</evidence>
<dbReference type="CDD" id="cd07377">
    <property type="entry name" value="WHTH_GntR"/>
    <property type="match status" value="1"/>
</dbReference>
<proteinExistence type="inferred from homology"/>
<dbReference type="GO" id="GO:0030170">
    <property type="term" value="F:pyridoxal phosphate binding"/>
    <property type="evidence" value="ECO:0007669"/>
    <property type="project" value="InterPro"/>
</dbReference>
<dbReference type="InterPro" id="IPR015421">
    <property type="entry name" value="PyrdxlP-dep_Trfase_major"/>
</dbReference>
<reference evidence="7" key="1">
    <citation type="submission" date="2020-10" db="EMBL/GenBank/DDBJ databases">
        <authorList>
            <person name="Gilroy R."/>
        </authorList>
    </citation>
    <scope>NUCLEOTIDE SEQUENCE</scope>
    <source>
        <strain evidence="7">F6-4510</strain>
    </source>
</reference>
<comment type="caution">
    <text evidence="7">The sequence shown here is derived from an EMBL/GenBank/DDBJ whole genome shotgun (WGS) entry which is preliminary data.</text>
</comment>